<dbReference type="EMBL" id="CM047748">
    <property type="protein sequence ID" value="KAJ0014946.1"/>
    <property type="molecule type" value="Genomic_DNA"/>
</dbReference>
<organism evidence="1 2">
    <name type="scientific">Pistacia integerrima</name>
    <dbReference type="NCBI Taxonomy" id="434235"/>
    <lineage>
        <taxon>Eukaryota</taxon>
        <taxon>Viridiplantae</taxon>
        <taxon>Streptophyta</taxon>
        <taxon>Embryophyta</taxon>
        <taxon>Tracheophyta</taxon>
        <taxon>Spermatophyta</taxon>
        <taxon>Magnoliopsida</taxon>
        <taxon>eudicotyledons</taxon>
        <taxon>Gunneridae</taxon>
        <taxon>Pentapetalae</taxon>
        <taxon>rosids</taxon>
        <taxon>malvids</taxon>
        <taxon>Sapindales</taxon>
        <taxon>Anacardiaceae</taxon>
        <taxon>Pistacia</taxon>
    </lineage>
</organism>
<evidence type="ECO:0000313" key="1">
    <source>
        <dbReference type="EMBL" id="KAJ0014946.1"/>
    </source>
</evidence>
<sequence>MEKKITISGAGISGLLTYKYVLSKGFHPIVFEARSSIGGVWIKTIETTKIQTPKPAYQFSDFPWPSSFIEDFPNHHQVLDYIQSYAHHFDLLKHIKFNTKVVGIDYEGASDEEIGSWSSWNGNGTPFSS</sequence>
<keyword evidence="2" id="KW-1185">Reference proteome</keyword>
<gene>
    <name evidence="1" type="ORF">Pint_19782</name>
</gene>
<proteinExistence type="predicted"/>
<protein>
    <submittedName>
        <fullName evidence="1">Uncharacterized protein</fullName>
    </submittedName>
</protein>
<dbReference type="Proteomes" id="UP001163603">
    <property type="component" value="Chromosome 13"/>
</dbReference>
<evidence type="ECO:0000313" key="2">
    <source>
        <dbReference type="Proteomes" id="UP001163603"/>
    </source>
</evidence>
<name>A0ACC0XFY0_9ROSI</name>
<reference evidence="2" key="1">
    <citation type="journal article" date="2023" name="G3 (Bethesda)">
        <title>Genome assembly and association tests identify interacting loci associated with vigor, precocity, and sex in interspecific pistachio rootstocks.</title>
        <authorList>
            <person name="Palmer W."/>
            <person name="Jacygrad E."/>
            <person name="Sagayaradj S."/>
            <person name="Cavanaugh K."/>
            <person name="Han R."/>
            <person name="Bertier L."/>
            <person name="Beede B."/>
            <person name="Kafkas S."/>
            <person name="Golino D."/>
            <person name="Preece J."/>
            <person name="Michelmore R."/>
        </authorList>
    </citation>
    <scope>NUCLEOTIDE SEQUENCE [LARGE SCALE GENOMIC DNA]</scope>
</reference>
<comment type="caution">
    <text evidence="1">The sequence shown here is derived from an EMBL/GenBank/DDBJ whole genome shotgun (WGS) entry which is preliminary data.</text>
</comment>
<accession>A0ACC0XFY0</accession>